<comment type="subcellular location">
    <subcellularLocation>
        <location evidence="1">Cell membrane</location>
        <topology evidence="1">Multi-pass membrane protein</topology>
    </subcellularLocation>
</comment>
<keyword evidence="4 10" id="KW-0812">Transmembrane</keyword>
<keyword evidence="7 10" id="KW-1133">Transmembrane helix</keyword>
<evidence type="ECO:0000256" key="1">
    <source>
        <dbReference type="ARBA" id="ARBA00004651"/>
    </source>
</evidence>
<dbReference type="Pfam" id="PF06564">
    <property type="entry name" value="CBP_BcsQ"/>
    <property type="match status" value="1"/>
</dbReference>
<protein>
    <recommendedName>
        <fullName evidence="11">Polysaccharide chain length determinant N-terminal domain-containing protein</fullName>
    </recommendedName>
</protein>
<evidence type="ECO:0000256" key="9">
    <source>
        <dbReference type="SAM" id="MobiDB-lite"/>
    </source>
</evidence>
<keyword evidence="13" id="KW-1185">Reference proteome</keyword>
<accession>A0A8J3HYY5</accession>
<dbReference type="Pfam" id="PF02706">
    <property type="entry name" value="Wzz"/>
    <property type="match status" value="1"/>
</dbReference>
<feature type="compositionally biased region" description="Polar residues" evidence="9">
    <location>
        <begin position="591"/>
        <end position="605"/>
    </location>
</feature>
<dbReference type="InterPro" id="IPR027417">
    <property type="entry name" value="P-loop_NTPase"/>
</dbReference>
<dbReference type="RefSeq" id="WP_220195703.1">
    <property type="nucleotide sequence ID" value="NZ_BNJF01000002.1"/>
</dbReference>
<sequence length="670" mass="72036">MQMYIRHFLWVLRRYLLLIIVGVVVCTVLTGMVSVVKTPKYEAVAMVQVSMANGDNTNDVFSNQAQAVNFALKMTTTDVLKAATQKVPTVSVEDLRESITAAPVDGTQLIGVHATTSNAQLSADEANAVANAFIEYEKTKETQRLQAILDKLRSQIVTAQHEGDQTGMTSLQDTYSNVQTQLTLLDGGLFLQDQALPPTAPNGTSLVVNAALGFALSLIVMCVLAILLDWVDVSVKTPEDVTQLARLEALGSVPLRKGSSLLTPSTIASDEELDEAFTVVSASFQALYNGQRSLIVTGMRSRDGVTVIASQLATSLAQSGLRVLLIDANLRRPKLHQIFQANNSRGLSTVLPDVYALKKQRSQLPAWLGQWKTPTPNLWLLPAGVASVPPLTVLRSMELRKLVEWLVQDTNDQGGASAVDLVIFDAPGLDEQADVSTLAALCDSSLLVVEAGKVRKEGLKTAQALLQRLSAPLMGVVINRQKETHYPYFYTGQEQQVEAPVEVTPASKYALLRPAEEVVTPQAVSISAPMHSSPRTVSQASSTPSSQNMPPASVSPAPRPVASVPSTPSSHGIPPVPATPDLPTAQLPVSEINTPSPAVVRTSTPIPEMRKSGSSPSYEPVEERASQVERPAQRAAASRPGGWKTPSFKKVMEENNPRPGSEPPHQQSRN</sequence>
<keyword evidence="6" id="KW-0067">ATP-binding</keyword>
<dbReference type="InterPro" id="IPR003856">
    <property type="entry name" value="LPS_length_determ_N"/>
</dbReference>
<dbReference type="CDD" id="cd05387">
    <property type="entry name" value="BY-kinase"/>
    <property type="match status" value="1"/>
</dbReference>
<comment type="caution">
    <text evidence="12">The sequence shown here is derived from an EMBL/GenBank/DDBJ whole genome shotgun (WGS) entry which is preliminary data.</text>
</comment>
<dbReference type="GO" id="GO:0005886">
    <property type="term" value="C:plasma membrane"/>
    <property type="evidence" value="ECO:0007669"/>
    <property type="project" value="UniProtKB-SubCell"/>
</dbReference>
<dbReference type="PANTHER" id="PTHR32309:SF13">
    <property type="entry name" value="FERRIC ENTEROBACTIN TRANSPORT PROTEIN FEPE"/>
    <property type="match status" value="1"/>
</dbReference>
<evidence type="ECO:0000256" key="6">
    <source>
        <dbReference type="ARBA" id="ARBA00022840"/>
    </source>
</evidence>
<feature type="transmembrane region" description="Helical" evidence="10">
    <location>
        <begin position="206"/>
        <end position="228"/>
    </location>
</feature>
<proteinExistence type="inferred from homology"/>
<dbReference type="InterPro" id="IPR005702">
    <property type="entry name" value="Wzc-like_C"/>
</dbReference>
<reference evidence="12" key="1">
    <citation type="submission" date="2020-10" db="EMBL/GenBank/DDBJ databases">
        <title>Taxonomic study of unclassified bacteria belonging to the class Ktedonobacteria.</title>
        <authorList>
            <person name="Yabe S."/>
            <person name="Wang C.M."/>
            <person name="Zheng Y."/>
            <person name="Sakai Y."/>
            <person name="Cavaletti L."/>
            <person name="Monciardini P."/>
            <person name="Donadio S."/>
        </authorList>
    </citation>
    <scope>NUCLEOTIDE SEQUENCE</scope>
    <source>
        <strain evidence="12">SOSP1-1</strain>
    </source>
</reference>
<feature type="transmembrane region" description="Helical" evidence="10">
    <location>
        <begin position="15"/>
        <end position="36"/>
    </location>
</feature>
<feature type="domain" description="Polysaccharide chain length determinant N-terminal" evidence="11">
    <location>
        <begin position="9"/>
        <end position="85"/>
    </location>
</feature>
<evidence type="ECO:0000313" key="12">
    <source>
        <dbReference type="EMBL" id="GHO46319.1"/>
    </source>
</evidence>
<evidence type="ECO:0000256" key="10">
    <source>
        <dbReference type="SAM" id="Phobius"/>
    </source>
</evidence>
<evidence type="ECO:0000256" key="2">
    <source>
        <dbReference type="ARBA" id="ARBA00006683"/>
    </source>
</evidence>
<feature type="region of interest" description="Disordered" evidence="9">
    <location>
        <begin position="523"/>
        <end position="670"/>
    </location>
</feature>
<dbReference type="Proteomes" id="UP000612362">
    <property type="component" value="Unassembled WGS sequence"/>
</dbReference>
<dbReference type="InterPro" id="IPR050445">
    <property type="entry name" value="Bact_polysacc_biosynth/exp"/>
</dbReference>
<dbReference type="SUPFAM" id="SSF52540">
    <property type="entry name" value="P-loop containing nucleoside triphosphate hydrolases"/>
    <property type="match status" value="1"/>
</dbReference>
<evidence type="ECO:0000256" key="8">
    <source>
        <dbReference type="ARBA" id="ARBA00023136"/>
    </source>
</evidence>
<feature type="compositionally biased region" description="Polar residues" evidence="9">
    <location>
        <begin position="533"/>
        <end position="549"/>
    </location>
</feature>
<comment type="similarity">
    <text evidence="2">Belongs to the CpsC/CapA family.</text>
</comment>
<evidence type="ECO:0000256" key="7">
    <source>
        <dbReference type="ARBA" id="ARBA00022989"/>
    </source>
</evidence>
<keyword evidence="8 10" id="KW-0472">Membrane</keyword>
<dbReference type="Gene3D" id="3.40.50.300">
    <property type="entry name" value="P-loop containing nucleotide triphosphate hydrolases"/>
    <property type="match status" value="1"/>
</dbReference>
<evidence type="ECO:0000256" key="5">
    <source>
        <dbReference type="ARBA" id="ARBA00022741"/>
    </source>
</evidence>
<feature type="compositionally biased region" description="Low complexity" evidence="9">
    <location>
        <begin position="550"/>
        <end position="570"/>
    </location>
</feature>
<evidence type="ECO:0000256" key="4">
    <source>
        <dbReference type="ARBA" id="ARBA00022692"/>
    </source>
</evidence>
<name>A0A8J3HYY5_9CHLR</name>
<dbReference type="PANTHER" id="PTHR32309">
    <property type="entry name" value="TYROSINE-PROTEIN KINASE"/>
    <property type="match status" value="1"/>
</dbReference>
<organism evidence="12 13">
    <name type="scientific">Ktedonospora formicarum</name>
    <dbReference type="NCBI Taxonomy" id="2778364"/>
    <lineage>
        <taxon>Bacteria</taxon>
        <taxon>Bacillati</taxon>
        <taxon>Chloroflexota</taxon>
        <taxon>Ktedonobacteria</taxon>
        <taxon>Ktedonobacterales</taxon>
        <taxon>Ktedonobacteraceae</taxon>
        <taxon>Ktedonospora</taxon>
    </lineage>
</organism>
<dbReference type="AlphaFoldDB" id="A0A8J3HYY5"/>
<keyword evidence="3" id="KW-1003">Cell membrane</keyword>
<evidence type="ECO:0000256" key="3">
    <source>
        <dbReference type="ARBA" id="ARBA00022475"/>
    </source>
</evidence>
<dbReference type="InterPro" id="IPR017746">
    <property type="entry name" value="Cellulose_synthase_operon_BcsQ"/>
</dbReference>
<gene>
    <name evidence="12" type="ORF">KSX_44820</name>
</gene>
<evidence type="ECO:0000259" key="11">
    <source>
        <dbReference type="Pfam" id="PF02706"/>
    </source>
</evidence>
<keyword evidence="5" id="KW-0547">Nucleotide-binding</keyword>
<evidence type="ECO:0000313" key="13">
    <source>
        <dbReference type="Proteomes" id="UP000612362"/>
    </source>
</evidence>
<dbReference type="EMBL" id="BNJF01000002">
    <property type="protein sequence ID" value="GHO46319.1"/>
    <property type="molecule type" value="Genomic_DNA"/>
</dbReference>